<reference evidence="1 2" key="1">
    <citation type="submission" date="2019-10" db="EMBL/GenBank/DDBJ databases">
        <title>Genomic and transcriptomic insights into the perfect genentic adaptation of a filamentous nitrogen-fixing cyanobacterium to rice fields.</title>
        <authorList>
            <person name="Chen Z."/>
        </authorList>
    </citation>
    <scope>NUCLEOTIDE SEQUENCE [LARGE SCALE GENOMIC DNA]</scope>
    <source>
        <strain evidence="1">CCNUC1</strain>
    </source>
</reference>
<evidence type="ECO:0000313" key="2">
    <source>
        <dbReference type="Proteomes" id="UP000326678"/>
    </source>
</evidence>
<dbReference type="Proteomes" id="UP000326678">
    <property type="component" value="Chromosome Gxm2"/>
</dbReference>
<accession>A0A5P8WDN8</accession>
<organism evidence="1 2">
    <name type="scientific">Nostoc sphaeroides CCNUC1</name>
    <dbReference type="NCBI Taxonomy" id="2653204"/>
    <lineage>
        <taxon>Bacteria</taxon>
        <taxon>Bacillati</taxon>
        <taxon>Cyanobacteriota</taxon>
        <taxon>Cyanophyceae</taxon>
        <taxon>Nostocales</taxon>
        <taxon>Nostocaceae</taxon>
        <taxon>Nostoc</taxon>
    </lineage>
</organism>
<protein>
    <submittedName>
        <fullName evidence="1">Uncharacterized protein</fullName>
    </submittedName>
</protein>
<evidence type="ECO:0000313" key="1">
    <source>
        <dbReference type="EMBL" id="QFS50933.1"/>
    </source>
</evidence>
<gene>
    <name evidence="1" type="ORF">GXM_08427</name>
</gene>
<proteinExistence type="predicted"/>
<dbReference type="KEGG" id="nsh:GXM_08427"/>
<keyword evidence="2" id="KW-1185">Reference proteome</keyword>
<sequence>MSLGFGMPPAKMFEFLLYRELIEIGKDYIKIRRYIDPLK</sequence>
<dbReference type="EMBL" id="CP045227">
    <property type="protein sequence ID" value="QFS50933.1"/>
    <property type="molecule type" value="Genomic_DNA"/>
</dbReference>
<name>A0A5P8WDN8_9NOSO</name>
<dbReference type="AlphaFoldDB" id="A0A5P8WDN8"/>